<dbReference type="SUPFAM" id="SSF52540">
    <property type="entry name" value="P-loop containing nucleoside triphosphate hydrolases"/>
    <property type="match status" value="2"/>
</dbReference>
<evidence type="ECO:0000259" key="5">
    <source>
        <dbReference type="Pfam" id="PF02463"/>
    </source>
</evidence>
<comment type="similarity">
    <text evidence="1">Belongs to the SMC family. SMC5 subfamily.</text>
</comment>
<comment type="caution">
    <text evidence="6">The sequence shown here is derived from an EMBL/GenBank/DDBJ whole genome shotgun (WGS) entry which is preliminary data.</text>
</comment>
<feature type="coiled-coil region" evidence="4">
    <location>
        <begin position="327"/>
        <end position="391"/>
    </location>
</feature>
<dbReference type="PANTHER" id="PTHR45916">
    <property type="entry name" value="STRUCTURAL MAINTENANCE OF CHROMOSOMES PROTEIN 5"/>
    <property type="match status" value="1"/>
</dbReference>
<dbReference type="GO" id="GO:0000724">
    <property type="term" value="P:double-strand break repair via homologous recombination"/>
    <property type="evidence" value="ECO:0007669"/>
    <property type="project" value="TreeGrafter"/>
</dbReference>
<sequence length="1094" mass="126622">MIGDVTDSVTEGSNEYVDGSVFRVKLHNFLTYSDAEFYPGPRLNLILGPNGTGKSSIVCALCVGLAGSTRLLGRADKVGQFVRHEKESGYTEIELFFESGNKVIRRSIFRDNKSTWQVNGKESTLKNVAGIMEAASIQIDNLCQFLPQDKVGEFSRMNAVQLLKATENAITDSDLAEKHDEIIELQHSMSDKALELDQVRAALELKKSENEQREKEVERIEDYETRIEETEVMEKKCLWLKFENAKADVEKLKQEKISRKEVILSERRETIEPLVELLKKEQIKLEDVKTKKAEVDSEKRQFIEKIRQEKSRIELMESAQSQTLIDVKELRNQHHSTRRKLERLEQDIAVWRQDRENMADDADLKKEKKELERLQREKDMEETETRSKREALARELSYIDDERRKVTSKLDKLDNEDLQRRLVLQRADPDCIRAADWVRNNQSRLKRKVWGPIALEMKFNEATHAKYVEDTLPKWLLGALVAECYDDYNTILREVNNGNSDRRIKASILIVENGTCHAIHRPYSKEQINDYRDRYGMKCFLDELVTAPQIVHEALRSHGGLHTVMVGSEQTEDIINRGGQIFSDIASSERKAAFVTPYKKYVTSVSKYGNHNVTTRTNDLMNPRLLAASTSNEDEKVEMKKMLDDLNLKKRRIQEEITELKEQEKLYAEAKRKVQHRITEIRSLRKAIIRLDDKIAEGENKVYSLKSELAQVSTVRDDFLRNDLIVKPYLIQDVSAKEEAIVRKLRNQVSKQAQQIKQCLLLTRDLYKACVRETCLSLQLGTQQVRVDFTEKHLTQIESTFRGLREAYKLAKERLLTVAKEAMLLKHKAEKDAPWDSYEERFNQLPDDLDELLGKIENNKAALECFRGDKSIREVYERVIKEIQDDEANMADLESFVNHGEEKINRIKVKWHADLKEVVQNIDTSFRSFFKDIGCVGEILLDDEDPDVAKWGIERRAQFRKNTKLSTMNAEEQSGGEKSVGTIMYLMALQSLTKCPFRVVDEINQGMDVYNERKVFQRITKSSCGSKLPQYFLITPKLITGLTYHRDTKVLVILNGPYNNIRQELWDPDKFIERHAKRKGKGAIAGSCKKRIRA</sequence>
<keyword evidence="7" id="KW-1185">Reference proteome</keyword>
<protein>
    <recommendedName>
        <fullName evidence="2">Structural maintenance of chromosomes protein 5</fullName>
    </recommendedName>
</protein>
<organism evidence="6 7">
    <name type="scientific">Bremia lactucae</name>
    <name type="common">Lettuce downy mildew</name>
    <dbReference type="NCBI Taxonomy" id="4779"/>
    <lineage>
        <taxon>Eukaryota</taxon>
        <taxon>Sar</taxon>
        <taxon>Stramenopiles</taxon>
        <taxon>Oomycota</taxon>
        <taxon>Peronosporomycetes</taxon>
        <taxon>Peronosporales</taxon>
        <taxon>Peronosporaceae</taxon>
        <taxon>Bremia</taxon>
    </lineage>
</organism>
<evidence type="ECO:0000256" key="4">
    <source>
        <dbReference type="SAM" id="Coils"/>
    </source>
</evidence>
<dbReference type="AlphaFoldDB" id="A0A976FKY1"/>
<evidence type="ECO:0000313" key="7">
    <source>
        <dbReference type="Proteomes" id="UP000294530"/>
    </source>
</evidence>
<dbReference type="GeneID" id="94343922"/>
<feature type="coiled-coil region" evidence="4">
    <location>
        <begin position="636"/>
        <end position="701"/>
    </location>
</feature>
<accession>A0A976FKY1</accession>
<dbReference type="Proteomes" id="UP000294530">
    <property type="component" value="Unassembled WGS sequence"/>
</dbReference>
<dbReference type="GO" id="GO:0005634">
    <property type="term" value="C:nucleus"/>
    <property type="evidence" value="ECO:0007669"/>
    <property type="project" value="TreeGrafter"/>
</dbReference>
<reference evidence="6 7" key="1">
    <citation type="journal article" date="2021" name="Genome Biol.">
        <title>AFLAP: assembly-free linkage analysis pipeline using k-mers from genome sequencing data.</title>
        <authorList>
            <person name="Fletcher K."/>
            <person name="Zhang L."/>
            <person name="Gil J."/>
            <person name="Han R."/>
            <person name="Cavanaugh K."/>
            <person name="Michelmore R."/>
        </authorList>
    </citation>
    <scope>NUCLEOTIDE SEQUENCE [LARGE SCALE GENOMIC DNA]</scope>
    <source>
        <strain evidence="6 7">SF5</strain>
    </source>
</reference>
<dbReference type="Pfam" id="PF02463">
    <property type="entry name" value="SMC_N"/>
    <property type="match status" value="1"/>
</dbReference>
<dbReference type="RefSeq" id="XP_067818254.1">
    <property type="nucleotide sequence ID" value="XM_067958251.1"/>
</dbReference>
<dbReference type="Gene3D" id="3.40.50.300">
    <property type="entry name" value="P-loop containing nucleotide triphosphate hydrolases"/>
    <property type="match status" value="2"/>
</dbReference>
<evidence type="ECO:0000256" key="1">
    <source>
        <dbReference type="ARBA" id="ARBA00010171"/>
    </source>
</evidence>
<gene>
    <name evidence="6" type="ORF">CCR75_000143</name>
</gene>
<name>A0A976FKY1_BRELC</name>
<evidence type="ECO:0000313" key="6">
    <source>
        <dbReference type="EMBL" id="TDH68755.1"/>
    </source>
</evidence>
<feature type="domain" description="RecF/RecN/SMC N-terminal" evidence="5">
    <location>
        <begin position="23"/>
        <end position="1024"/>
    </location>
</feature>
<evidence type="ECO:0000256" key="3">
    <source>
        <dbReference type="ARBA" id="ARBA00023054"/>
    </source>
</evidence>
<dbReference type="OrthoDB" id="10254973at2759"/>
<proteinExistence type="inferred from homology"/>
<keyword evidence="3 4" id="KW-0175">Coiled coil</keyword>
<dbReference type="EMBL" id="SHOA02000016">
    <property type="protein sequence ID" value="TDH68755.1"/>
    <property type="molecule type" value="Genomic_DNA"/>
</dbReference>
<evidence type="ECO:0000256" key="2">
    <source>
        <dbReference type="ARBA" id="ARBA00018687"/>
    </source>
</evidence>
<dbReference type="GO" id="GO:0003697">
    <property type="term" value="F:single-stranded DNA binding"/>
    <property type="evidence" value="ECO:0007669"/>
    <property type="project" value="TreeGrafter"/>
</dbReference>
<dbReference type="InterPro" id="IPR003395">
    <property type="entry name" value="RecF/RecN/SMC_N"/>
</dbReference>
<dbReference type="KEGG" id="blac:94343922"/>
<dbReference type="GO" id="GO:0030915">
    <property type="term" value="C:Smc5-Smc6 complex"/>
    <property type="evidence" value="ECO:0007669"/>
    <property type="project" value="TreeGrafter"/>
</dbReference>
<dbReference type="InterPro" id="IPR027417">
    <property type="entry name" value="P-loop_NTPase"/>
</dbReference>
<dbReference type="PANTHER" id="PTHR45916:SF1">
    <property type="entry name" value="STRUCTURAL MAINTENANCE OF CHROMOSOMES PROTEIN 5"/>
    <property type="match status" value="1"/>
</dbReference>
<feature type="coiled-coil region" evidence="4">
    <location>
        <begin position="196"/>
        <end position="233"/>
    </location>
</feature>